<dbReference type="RefSeq" id="WP_186505553.1">
    <property type="nucleotide sequence ID" value="NZ_JACNEP010000002.1"/>
</dbReference>
<comment type="caution">
    <text evidence="1">The sequence shown here is derived from an EMBL/GenBank/DDBJ whole genome shotgun (WGS) entry which is preliminary data.</text>
</comment>
<gene>
    <name evidence="1" type="ORF">H8B19_04370</name>
</gene>
<dbReference type="EMBL" id="JACNEP010000002">
    <property type="protein sequence ID" value="MBC3765097.1"/>
    <property type="molecule type" value="Genomic_DNA"/>
</dbReference>
<dbReference type="InterPro" id="IPR014710">
    <property type="entry name" value="RmlC-like_jellyroll"/>
</dbReference>
<organism evidence="1 2">
    <name type="scientific">Neptunicella marina</name>
    <dbReference type="NCBI Taxonomy" id="2125989"/>
    <lineage>
        <taxon>Bacteria</taxon>
        <taxon>Pseudomonadati</taxon>
        <taxon>Pseudomonadota</taxon>
        <taxon>Gammaproteobacteria</taxon>
        <taxon>Alteromonadales</taxon>
        <taxon>Alteromonadaceae</taxon>
        <taxon>Neptunicella</taxon>
    </lineage>
</organism>
<keyword evidence="2" id="KW-1185">Reference proteome</keyword>
<evidence type="ECO:0000313" key="1">
    <source>
        <dbReference type="EMBL" id="MBC3765097.1"/>
    </source>
</evidence>
<reference evidence="1" key="2">
    <citation type="submission" date="2020-08" db="EMBL/GenBank/DDBJ databases">
        <authorList>
            <person name="Lai Q."/>
        </authorList>
    </citation>
    <scope>NUCLEOTIDE SEQUENCE</scope>
    <source>
        <strain evidence="1">S27-2</strain>
    </source>
</reference>
<protein>
    <submittedName>
        <fullName evidence="1">Cupin domain-containing protein</fullName>
    </submittedName>
</protein>
<evidence type="ECO:0000313" key="2">
    <source>
        <dbReference type="Proteomes" id="UP000601768"/>
    </source>
</evidence>
<sequence>MSLQKHNLNQEFVVIAPDDKATPRPLTADFYQALDRDFNLFKQHQLISTHQFDCDWNMWERHPYGDEVVLLLNGTVTLIIEHNHQNQFVELNQAGDYVLVPQGLWHTVKTNQLSQLLFITPGEATEHKPLQTSATGIY</sequence>
<dbReference type="SUPFAM" id="SSF51182">
    <property type="entry name" value="RmlC-like cupins"/>
    <property type="match status" value="1"/>
</dbReference>
<proteinExistence type="predicted"/>
<dbReference type="InterPro" id="IPR011051">
    <property type="entry name" value="RmlC_Cupin_sf"/>
</dbReference>
<accession>A0A8J6M0W9</accession>
<dbReference type="Proteomes" id="UP000601768">
    <property type="component" value="Unassembled WGS sequence"/>
</dbReference>
<dbReference type="AlphaFoldDB" id="A0A8J6M0W9"/>
<reference evidence="1" key="1">
    <citation type="journal article" date="2018" name="Int. J. Syst. Evol. Microbiol.">
        <title>Neptunicella marina gen. nov., sp. nov., isolated from surface seawater.</title>
        <authorList>
            <person name="Liu X."/>
            <person name="Lai Q."/>
            <person name="Du Y."/>
            <person name="Zhang X."/>
            <person name="Liu Z."/>
            <person name="Sun F."/>
            <person name="Shao Z."/>
        </authorList>
    </citation>
    <scope>NUCLEOTIDE SEQUENCE</scope>
    <source>
        <strain evidence="1">S27-2</strain>
    </source>
</reference>
<name>A0A8J6M0W9_9ALTE</name>
<dbReference type="Gene3D" id="2.60.120.10">
    <property type="entry name" value="Jelly Rolls"/>
    <property type="match status" value="1"/>
</dbReference>
<dbReference type="CDD" id="cd02208">
    <property type="entry name" value="cupin_RmlC-like"/>
    <property type="match status" value="1"/>
</dbReference>